<keyword evidence="1 7" id="KW-0808">Transferase</keyword>
<dbReference type="EMBL" id="JANFZH010000006">
    <property type="protein sequence ID" value="MCQ4839103.1"/>
    <property type="molecule type" value="Genomic_DNA"/>
</dbReference>
<dbReference type="InterPro" id="IPR053149">
    <property type="entry name" value="TPK"/>
</dbReference>
<organism evidence="7 8">
    <name type="scientific">Neglectibacter timonensis</name>
    <dbReference type="NCBI Taxonomy" id="1776382"/>
    <lineage>
        <taxon>Bacteria</taxon>
        <taxon>Bacillati</taxon>
        <taxon>Bacillota</taxon>
        <taxon>Clostridia</taxon>
        <taxon>Eubacteriales</taxon>
        <taxon>Oscillospiraceae</taxon>
        <taxon>Neglectibacter</taxon>
    </lineage>
</organism>
<dbReference type="InterPro" id="IPR006282">
    <property type="entry name" value="Thi_PPkinase"/>
</dbReference>
<reference evidence="7 8" key="1">
    <citation type="submission" date="2022-06" db="EMBL/GenBank/DDBJ databases">
        <title>Isolation of gut microbiota from human fecal samples.</title>
        <authorList>
            <person name="Pamer E.G."/>
            <person name="Barat B."/>
            <person name="Waligurski E."/>
            <person name="Medina S."/>
            <person name="Paddock L."/>
            <person name="Mostad J."/>
        </authorList>
    </citation>
    <scope>NUCLEOTIDE SEQUENCE [LARGE SCALE GENOMIC DNA]</scope>
    <source>
        <strain evidence="7 8">DFI.9.73</strain>
    </source>
</reference>
<dbReference type="InterPro" id="IPR007371">
    <property type="entry name" value="TPK_catalytic"/>
</dbReference>
<name>A0ABT1RWS9_9FIRM</name>
<accession>A0ABT1RWS9</accession>
<keyword evidence="2" id="KW-0547">Nucleotide-binding</keyword>
<dbReference type="SUPFAM" id="SSF63862">
    <property type="entry name" value="Thiamin pyrophosphokinase, substrate-binding domain"/>
    <property type="match status" value="1"/>
</dbReference>
<evidence type="ECO:0000256" key="3">
    <source>
        <dbReference type="ARBA" id="ARBA00022777"/>
    </source>
</evidence>
<dbReference type="SUPFAM" id="SSF63999">
    <property type="entry name" value="Thiamin pyrophosphokinase, catalytic domain"/>
    <property type="match status" value="1"/>
</dbReference>
<dbReference type="PANTHER" id="PTHR41299">
    <property type="entry name" value="THIAMINE PYROPHOSPHOKINASE"/>
    <property type="match status" value="1"/>
</dbReference>
<sequence length="213" mass="23265">MAEKQKCMIIGASPIPGKKIFLEYPPADYFIICADGGYETAVTFDIQPDLVVGDFDSASQMPPKTMKCLSLPVEKDVTDTMFAVMKGLTKGFRDFVLLGCLGGQRFDHSIANLEVLQFLTDHGAKGVLADEHTKVFVIRDSRLRLSQMKGTTVSVFPYNGATCNVSYDGLEYPLNHETLTCGGTLMGVSNRVNADLAEIRVHTGTALVTLYEP</sequence>
<dbReference type="Proteomes" id="UP001524473">
    <property type="component" value="Unassembled WGS sequence"/>
</dbReference>
<evidence type="ECO:0000256" key="4">
    <source>
        <dbReference type="ARBA" id="ARBA00022840"/>
    </source>
</evidence>
<feature type="domain" description="Thiamin pyrophosphokinase thiamin-binding" evidence="6">
    <location>
        <begin position="141"/>
        <end position="207"/>
    </location>
</feature>
<dbReference type="Gene3D" id="3.40.50.10240">
    <property type="entry name" value="Thiamin pyrophosphokinase, catalytic domain"/>
    <property type="match status" value="1"/>
</dbReference>
<evidence type="ECO:0000256" key="1">
    <source>
        <dbReference type="ARBA" id="ARBA00022679"/>
    </source>
</evidence>
<keyword evidence="3" id="KW-0418">Kinase</keyword>
<dbReference type="InterPro" id="IPR036759">
    <property type="entry name" value="TPK_catalytic_sf"/>
</dbReference>
<dbReference type="CDD" id="cd07995">
    <property type="entry name" value="TPK"/>
    <property type="match status" value="1"/>
</dbReference>
<protein>
    <recommendedName>
        <fullName evidence="5">Thiamine diphosphokinase</fullName>
        <ecNumber evidence="5">2.7.6.2</ecNumber>
    </recommendedName>
</protein>
<dbReference type="GO" id="GO:0004788">
    <property type="term" value="F:thiamine diphosphokinase activity"/>
    <property type="evidence" value="ECO:0007669"/>
    <property type="project" value="UniProtKB-EC"/>
</dbReference>
<evidence type="ECO:0000313" key="7">
    <source>
        <dbReference type="EMBL" id="MCQ4839103.1"/>
    </source>
</evidence>
<keyword evidence="4" id="KW-0067">ATP-binding</keyword>
<dbReference type="PANTHER" id="PTHR41299:SF1">
    <property type="entry name" value="THIAMINE PYROPHOSPHOKINASE"/>
    <property type="match status" value="1"/>
</dbReference>
<dbReference type="Pfam" id="PF04265">
    <property type="entry name" value="TPK_B1_binding"/>
    <property type="match status" value="1"/>
</dbReference>
<keyword evidence="8" id="KW-1185">Reference proteome</keyword>
<evidence type="ECO:0000313" key="8">
    <source>
        <dbReference type="Proteomes" id="UP001524473"/>
    </source>
</evidence>
<evidence type="ECO:0000259" key="6">
    <source>
        <dbReference type="SMART" id="SM00983"/>
    </source>
</evidence>
<dbReference type="InterPro" id="IPR007373">
    <property type="entry name" value="Thiamin_PyroPKinase_B1-bd"/>
</dbReference>
<evidence type="ECO:0000256" key="5">
    <source>
        <dbReference type="NCBIfam" id="TIGR01378"/>
    </source>
</evidence>
<dbReference type="NCBIfam" id="TIGR01378">
    <property type="entry name" value="thi_PPkinase"/>
    <property type="match status" value="1"/>
</dbReference>
<dbReference type="GeneID" id="90533086"/>
<dbReference type="SMART" id="SM00983">
    <property type="entry name" value="TPK_B1_binding"/>
    <property type="match status" value="1"/>
</dbReference>
<proteinExistence type="predicted"/>
<dbReference type="InterPro" id="IPR036371">
    <property type="entry name" value="TPK_B1-bd_sf"/>
</dbReference>
<gene>
    <name evidence="7" type="ORF">NE695_04125</name>
</gene>
<evidence type="ECO:0000256" key="2">
    <source>
        <dbReference type="ARBA" id="ARBA00022741"/>
    </source>
</evidence>
<dbReference type="EC" id="2.7.6.2" evidence="5"/>
<dbReference type="Pfam" id="PF04263">
    <property type="entry name" value="TPK_catalytic"/>
    <property type="match status" value="1"/>
</dbReference>
<comment type="caution">
    <text evidence="7">The sequence shown here is derived from an EMBL/GenBank/DDBJ whole genome shotgun (WGS) entry which is preliminary data.</text>
</comment>
<dbReference type="RefSeq" id="WP_066865830.1">
    <property type="nucleotide sequence ID" value="NZ_CABKVV010000014.1"/>
</dbReference>